<feature type="transmembrane region" description="Helical" evidence="8">
    <location>
        <begin position="145"/>
        <end position="163"/>
    </location>
</feature>
<dbReference type="PANTHER" id="PTHR21716">
    <property type="entry name" value="TRANSMEMBRANE PROTEIN"/>
    <property type="match status" value="1"/>
</dbReference>
<dbReference type="AlphaFoldDB" id="A0A1C2IML4"/>
<keyword evidence="3" id="KW-0813">Transport</keyword>
<feature type="transmembrane region" description="Helical" evidence="8">
    <location>
        <begin position="261"/>
        <end position="278"/>
    </location>
</feature>
<evidence type="ECO:0000256" key="2">
    <source>
        <dbReference type="ARBA" id="ARBA00009773"/>
    </source>
</evidence>
<dbReference type="GO" id="GO:0005886">
    <property type="term" value="C:plasma membrane"/>
    <property type="evidence" value="ECO:0007669"/>
    <property type="project" value="UniProtKB-SubCell"/>
</dbReference>
<feature type="transmembrane region" description="Helical" evidence="8">
    <location>
        <begin position="56"/>
        <end position="77"/>
    </location>
</feature>
<organism evidence="9 10">
    <name type="scientific">Acidithiobacillus thiooxidans</name>
    <name type="common">Thiobacillus thiooxidans</name>
    <dbReference type="NCBI Taxonomy" id="930"/>
    <lineage>
        <taxon>Bacteria</taxon>
        <taxon>Pseudomonadati</taxon>
        <taxon>Pseudomonadota</taxon>
        <taxon>Acidithiobacillia</taxon>
        <taxon>Acidithiobacillales</taxon>
        <taxon>Acidithiobacillaceae</taxon>
        <taxon>Acidithiobacillus</taxon>
    </lineage>
</organism>
<comment type="similarity">
    <text evidence="2">Belongs to the autoinducer-2 exporter (AI-2E) (TC 2.A.86) family.</text>
</comment>
<evidence type="ECO:0000256" key="5">
    <source>
        <dbReference type="ARBA" id="ARBA00022692"/>
    </source>
</evidence>
<feature type="transmembrane region" description="Helical" evidence="8">
    <location>
        <begin position="298"/>
        <end position="329"/>
    </location>
</feature>
<reference evidence="9 10" key="1">
    <citation type="journal article" date="2016" name="Int. J. Mol. Sci.">
        <title>Comparative genomics of the extreme acidophile Acidithiobacillus thiooxidans reveals intraspecific divergence and niche adaptation.</title>
        <authorList>
            <person name="Zhang X."/>
            <person name="Feng X."/>
            <person name="Tao J."/>
            <person name="Ma L."/>
            <person name="Xiao Y."/>
            <person name="Liang Y."/>
            <person name="Liu X."/>
            <person name="Yin H."/>
        </authorList>
    </citation>
    <scope>NUCLEOTIDE SEQUENCE [LARGE SCALE GENOMIC DNA]</scope>
    <source>
        <strain evidence="9 10">A02</strain>
    </source>
</reference>
<dbReference type="eggNOG" id="COG0628">
    <property type="taxonomic scope" value="Bacteria"/>
</dbReference>
<dbReference type="Proteomes" id="UP000094893">
    <property type="component" value="Unassembled WGS sequence"/>
</dbReference>
<comment type="subcellular location">
    <subcellularLocation>
        <location evidence="1">Cell membrane</location>
        <topology evidence="1">Multi-pass membrane protein</topology>
    </subcellularLocation>
</comment>
<accession>A0A1C2IML4</accession>
<protein>
    <submittedName>
        <fullName evidence="9">AI-2E family transporter</fullName>
    </submittedName>
</protein>
<keyword evidence="5 8" id="KW-0812">Transmembrane</keyword>
<evidence type="ECO:0000256" key="8">
    <source>
        <dbReference type="SAM" id="Phobius"/>
    </source>
</evidence>
<dbReference type="Pfam" id="PF01594">
    <property type="entry name" value="AI-2E_transport"/>
    <property type="match status" value="1"/>
</dbReference>
<evidence type="ECO:0000256" key="7">
    <source>
        <dbReference type="ARBA" id="ARBA00023136"/>
    </source>
</evidence>
<evidence type="ECO:0000256" key="6">
    <source>
        <dbReference type="ARBA" id="ARBA00022989"/>
    </source>
</evidence>
<proteinExistence type="inferred from homology"/>
<dbReference type="RefSeq" id="WP_024893619.1">
    <property type="nucleotide sequence ID" value="NZ_LWRZ01000098.1"/>
</dbReference>
<gene>
    <name evidence="9" type="ORF">A6P07_14540</name>
</gene>
<feature type="transmembrane region" description="Helical" evidence="8">
    <location>
        <begin position="26"/>
        <end position="44"/>
    </location>
</feature>
<dbReference type="GO" id="GO:0055085">
    <property type="term" value="P:transmembrane transport"/>
    <property type="evidence" value="ECO:0007669"/>
    <property type="project" value="TreeGrafter"/>
</dbReference>
<evidence type="ECO:0000256" key="3">
    <source>
        <dbReference type="ARBA" id="ARBA00022448"/>
    </source>
</evidence>
<feature type="transmembrane region" description="Helical" evidence="8">
    <location>
        <begin position="227"/>
        <end position="249"/>
    </location>
</feature>
<feature type="transmembrane region" description="Helical" evidence="8">
    <location>
        <begin position="204"/>
        <end position="221"/>
    </location>
</feature>
<keyword evidence="7 8" id="KW-0472">Membrane</keyword>
<evidence type="ECO:0000313" key="9">
    <source>
        <dbReference type="EMBL" id="OCX70408.1"/>
    </source>
</evidence>
<evidence type="ECO:0000313" key="10">
    <source>
        <dbReference type="Proteomes" id="UP000094893"/>
    </source>
</evidence>
<evidence type="ECO:0000256" key="1">
    <source>
        <dbReference type="ARBA" id="ARBA00004651"/>
    </source>
</evidence>
<name>A0A1C2IML4_ACITH</name>
<keyword evidence="6 8" id="KW-1133">Transmembrane helix</keyword>
<dbReference type="PANTHER" id="PTHR21716:SF53">
    <property type="entry name" value="PERMEASE PERM-RELATED"/>
    <property type="match status" value="1"/>
</dbReference>
<dbReference type="InterPro" id="IPR002549">
    <property type="entry name" value="AI-2E-like"/>
</dbReference>
<dbReference type="EMBL" id="LWSA01000198">
    <property type="protein sequence ID" value="OCX70408.1"/>
    <property type="molecule type" value="Genomic_DNA"/>
</dbReference>
<dbReference type="STRING" id="930.GCA_002079865_01801"/>
<evidence type="ECO:0000256" key="4">
    <source>
        <dbReference type="ARBA" id="ARBA00022475"/>
    </source>
</evidence>
<sequence length="346" mass="37771">MQRFFFLAILILLGWLTIRLSPVLTPFLLAAILAYLGNPLVTYLQRHRIGRSWGTTLVFVIVLLIFAGSIMALLPVIKHQSLLFVEYLQKYGGLLQSRLIPQLAAATGIQLDSGAVSHYATSNAQKLATWLGHGVQVALSSGSGLLTSALSIILVPVLGFYLLRDWPRLLVRIDQWIPQKHAPLIRLLSRDADTMLMAFLRGQLLVMLALGCSYAIGLSIIGLKTAILIGLIAGILSFVPYLGVISGVLMASLAMYVQTGSLLSVAWVLLVFFIGQILESMVFTPYLVGDRIGLHPVAVIFAVMAGGELFGFIGLLLALPVTAVLVALLRHFQSWYLQSPYYLGKE</sequence>
<comment type="caution">
    <text evidence="9">The sequence shown here is derived from an EMBL/GenBank/DDBJ whole genome shotgun (WGS) entry which is preliminary data.</text>
</comment>
<keyword evidence="4" id="KW-1003">Cell membrane</keyword>